<dbReference type="Proteomes" id="UP000217676">
    <property type="component" value="Chromosome"/>
</dbReference>
<feature type="compositionally biased region" description="Polar residues" evidence="1">
    <location>
        <begin position="157"/>
        <end position="184"/>
    </location>
</feature>
<accession>A0A160NZ93</accession>
<dbReference type="EMBL" id="AP017424">
    <property type="protein sequence ID" value="BAU83321.1"/>
    <property type="molecule type" value="Genomic_DNA"/>
</dbReference>
<gene>
    <name evidence="2" type="ORF">SLA_2394</name>
</gene>
<evidence type="ECO:0000313" key="3">
    <source>
        <dbReference type="Proteomes" id="UP000217676"/>
    </source>
</evidence>
<evidence type="ECO:0000256" key="1">
    <source>
        <dbReference type="SAM" id="MobiDB-lite"/>
    </source>
</evidence>
<feature type="region of interest" description="Disordered" evidence="1">
    <location>
        <begin position="288"/>
        <end position="314"/>
    </location>
</feature>
<dbReference type="AlphaFoldDB" id="A0A160NZ93"/>
<protein>
    <recommendedName>
        <fullName evidence="4">Helix-turn-helix domain-containing protein</fullName>
    </recommendedName>
</protein>
<feature type="region of interest" description="Disordered" evidence="1">
    <location>
        <begin position="141"/>
        <end position="249"/>
    </location>
</feature>
<keyword evidence="3" id="KW-1185">Reference proteome</keyword>
<evidence type="ECO:0000313" key="2">
    <source>
        <dbReference type="EMBL" id="BAU83321.1"/>
    </source>
</evidence>
<sequence length="347" mass="36521">MDVEQHPRTGSVPHTFGNMLARQWAPALPRQLTGGFLTLLYAMRALASADGRLRYERDGKAITIQQIAKACRSDQKDVRDYLRAAIAAGVVGIVADPRGSGQTLGRATTYTLLLCPAPDWERAAGIVWVAQQVKAEKRAARAARKAAADTPPAPATSGDSAPTSTTSSSGDSAPTSTMPSSGDSAPTVVGGQSPEGVGGQCPDHPGSTHVLPHEMAEVVPQPQDAHGRASEETNPQQPEKHRRCADGCGQPVIRPDRTRCTGCERRAQRAAQGPQKAVQGAFLMAIPAGPGPDSADVPPARQDPRPPADPFTPLRTCDCGRQYRAPAPGRCPDCLDAAVREQATRTG</sequence>
<organism evidence="2 3">
    <name type="scientific">Streptomyces laurentii</name>
    <dbReference type="NCBI Taxonomy" id="39478"/>
    <lineage>
        <taxon>Bacteria</taxon>
        <taxon>Bacillati</taxon>
        <taxon>Actinomycetota</taxon>
        <taxon>Actinomycetes</taxon>
        <taxon>Kitasatosporales</taxon>
        <taxon>Streptomycetaceae</taxon>
        <taxon>Streptomyces</taxon>
    </lineage>
</organism>
<dbReference type="KEGG" id="slau:SLA_2394"/>
<name>A0A160NZ93_STRLU</name>
<proteinExistence type="predicted"/>
<reference evidence="2 3" key="1">
    <citation type="journal article" date="2016" name="Genome Announc.">
        <title>Complete Genome Sequence of Thiostrepton-Producing Streptomyces laurentii ATCC 31255.</title>
        <authorList>
            <person name="Doi K."/>
            <person name="Fujino Y."/>
            <person name="Nagayoshi Y."/>
            <person name="Ohshima T."/>
            <person name="Ogata S."/>
        </authorList>
    </citation>
    <scope>NUCLEOTIDE SEQUENCE [LARGE SCALE GENOMIC DNA]</scope>
    <source>
        <strain evidence="2 3">ATCC 31255</strain>
    </source>
</reference>
<evidence type="ECO:0008006" key="4">
    <source>
        <dbReference type="Google" id="ProtNLM"/>
    </source>
</evidence>